<name>A0A975INR1_LOWBP</name>
<dbReference type="Proteomes" id="UP000672038">
    <property type="component" value="Chromosome"/>
</dbReference>
<accession>A0A975INR1</accession>
<dbReference type="EMBL" id="CP054393">
    <property type="protein sequence ID" value="QTX03171.1"/>
    <property type="molecule type" value="Genomic_DNA"/>
</dbReference>
<keyword evidence="2" id="KW-1185">Reference proteome</keyword>
<dbReference type="RefSeq" id="WP_210954598.1">
    <property type="nucleotide sequence ID" value="NZ_CP054393.1"/>
</dbReference>
<dbReference type="AlphaFoldDB" id="A0A975INR1"/>
<reference evidence="1" key="1">
    <citation type="submission" date="2020-06" db="EMBL/GenBank/DDBJ databases">
        <title>Complete genome sequence of Candidatus Phytoplasma luffae NCHU2019.</title>
        <authorList>
            <person name="Cho S.-T."/>
            <person name="Tan C.-M."/>
            <person name="Li J.-R."/>
            <person name="Chien Y.-Y."/>
            <person name="Chiu Y.-C."/>
            <person name="Yang J.-Y."/>
            <person name="Kuo C.-H."/>
        </authorList>
    </citation>
    <scope>NUCLEOTIDE SEQUENCE</scope>
    <source>
        <strain evidence="1">NCHU2019</strain>
    </source>
</reference>
<evidence type="ECO:0000313" key="1">
    <source>
        <dbReference type="EMBL" id="QTX03171.1"/>
    </source>
</evidence>
<dbReference type="KEGG" id="pluf:LFWB_6050"/>
<dbReference type="SUPFAM" id="SSF52980">
    <property type="entry name" value="Restriction endonuclease-like"/>
    <property type="match status" value="1"/>
</dbReference>
<sequence length="60" mass="7168">MGEKPSKISSPENSELEIDIVLKKQNELSIFECKWSKNEFDNRQLQNLKKKFIFRKNIII</sequence>
<gene>
    <name evidence="1" type="ORF">LFWB_6050</name>
</gene>
<dbReference type="InterPro" id="IPR011335">
    <property type="entry name" value="Restrct_endonuc-II-like"/>
</dbReference>
<protein>
    <recommendedName>
        <fullName evidence="3">DUF234 domain-containing protein</fullName>
    </recommendedName>
</protein>
<evidence type="ECO:0008006" key="3">
    <source>
        <dbReference type="Google" id="ProtNLM"/>
    </source>
</evidence>
<organism evidence="1 2">
    <name type="scientific">Loofah witches'-broom phytoplasma</name>
    <dbReference type="NCBI Taxonomy" id="35773"/>
    <lineage>
        <taxon>Bacteria</taxon>
        <taxon>Bacillati</taxon>
        <taxon>Mycoplasmatota</taxon>
        <taxon>Mollicutes</taxon>
        <taxon>Acholeplasmatales</taxon>
        <taxon>Acholeplasmataceae</taxon>
        <taxon>Candidatus Phytoplasma</taxon>
        <taxon>16SrVIII (Loofah witches'-broom group)</taxon>
    </lineage>
</organism>
<proteinExistence type="predicted"/>
<evidence type="ECO:0000313" key="2">
    <source>
        <dbReference type="Proteomes" id="UP000672038"/>
    </source>
</evidence>